<proteinExistence type="predicted"/>
<feature type="transmembrane region" description="Helical" evidence="1">
    <location>
        <begin position="58"/>
        <end position="80"/>
    </location>
</feature>
<reference evidence="2 3" key="1">
    <citation type="journal article" date="2011" name="Science">
        <title>The ecoresponsive genome of Daphnia pulex.</title>
        <authorList>
            <person name="Colbourne J.K."/>
            <person name="Pfrender M.E."/>
            <person name="Gilbert D."/>
            <person name="Thomas W.K."/>
            <person name="Tucker A."/>
            <person name="Oakley T.H."/>
            <person name="Tokishita S."/>
            <person name="Aerts A."/>
            <person name="Arnold G.J."/>
            <person name="Basu M.K."/>
            <person name="Bauer D.J."/>
            <person name="Caceres C.E."/>
            <person name="Carmel L."/>
            <person name="Casola C."/>
            <person name="Choi J.H."/>
            <person name="Detter J.C."/>
            <person name="Dong Q."/>
            <person name="Dusheyko S."/>
            <person name="Eads B.D."/>
            <person name="Frohlich T."/>
            <person name="Geiler-Samerotte K.A."/>
            <person name="Gerlach D."/>
            <person name="Hatcher P."/>
            <person name="Jogdeo S."/>
            <person name="Krijgsveld J."/>
            <person name="Kriventseva E.V."/>
            <person name="Kultz D."/>
            <person name="Laforsch C."/>
            <person name="Lindquist E."/>
            <person name="Lopez J."/>
            <person name="Manak J.R."/>
            <person name="Muller J."/>
            <person name="Pangilinan J."/>
            <person name="Patwardhan R.P."/>
            <person name="Pitluck S."/>
            <person name="Pritham E.J."/>
            <person name="Rechtsteiner A."/>
            <person name="Rho M."/>
            <person name="Rogozin I.B."/>
            <person name="Sakarya O."/>
            <person name="Salamov A."/>
            <person name="Schaack S."/>
            <person name="Shapiro H."/>
            <person name="Shiga Y."/>
            <person name="Skalitzky C."/>
            <person name="Smith Z."/>
            <person name="Souvorov A."/>
            <person name="Sung W."/>
            <person name="Tang Z."/>
            <person name="Tsuchiya D."/>
            <person name="Tu H."/>
            <person name="Vos H."/>
            <person name="Wang M."/>
            <person name="Wolf Y.I."/>
            <person name="Yamagata H."/>
            <person name="Yamada T."/>
            <person name="Ye Y."/>
            <person name="Shaw J.R."/>
            <person name="Andrews J."/>
            <person name="Crease T.J."/>
            <person name="Tang H."/>
            <person name="Lucas S.M."/>
            <person name="Robertson H.M."/>
            <person name="Bork P."/>
            <person name="Koonin E.V."/>
            <person name="Zdobnov E.M."/>
            <person name="Grigoriev I.V."/>
            <person name="Lynch M."/>
            <person name="Boore J.L."/>
        </authorList>
    </citation>
    <scope>NUCLEOTIDE SEQUENCE [LARGE SCALE GENOMIC DNA]</scope>
</reference>
<dbReference type="AlphaFoldDB" id="E9HCY6"/>
<keyword evidence="1" id="KW-1133">Transmembrane helix</keyword>
<protein>
    <submittedName>
        <fullName evidence="2">Uncharacterized protein</fullName>
    </submittedName>
</protein>
<evidence type="ECO:0000313" key="2">
    <source>
        <dbReference type="EMBL" id="EFX70440.1"/>
    </source>
</evidence>
<dbReference type="OrthoDB" id="8060926at2759"/>
<dbReference type="HOGENOM" id="CLU_1373496_0_0_1"/>
<keyword evidence="3" id="KW-1185">Reference proteome</keyword>
<dbReference type="Proteomes" id="UP000000305">
    <property type="component" value="Unassembled WGS sequence"/>
</dbReference>
<keyword evidence="1" id="KW-0812">Transmembrane</keyword>
<name>E9HCY6_DAPPU</name>
<evidence type="ECO:0000313" key="3">
    <source>
        <dbReference type="Proteomes" id="UP000000305"/>
    </source>
</evidence>
<dbReference type="InParanoid" id="E9HCY6"/>
<sequence length="199" mass="22969">MHPFDVPTSSIENGERKRRRLHASQFDLGNAPQYSTENINIRDLIAGDVKPPNLLRTFFVINVIAILMDVEIFSTIYWQYRKTRDDYDVMNRFGHCVSCNFVEGLETEQAIGAVEESKLFSEILLRRPDLNTGVSFDNFDLFVETLMGKDTLYYTVGIVAQEIPLDGDNFFHWLNPKIKNVISYYKLGSDDGHLYQEIT</sequence>
<accession>E9HCY6</accession>
<dbReference type="KEGG" id="dpx:DAPPUDRAFT_112753"/>
<keyword evidence="1" id="KW-0472">Membrane</keyword>
<dbReference type="EMBL" id="GL732621">
    <property type="protein sequence ID" value="EFX70440.1"/>
    <property type="molecule type" value="Genomic_DNA"/>
</dbReference>
<organism evidence="2 3">
    <name type="scientific">Daphnia pulex</name>
    <name type="common">Water flea</name>
    <dbReference type="NCBI Taxonomy" id="6669"/>
    <lineage>
        <taxon>Eukaryota</taxon>
        <taxon>Metazoa</taxon>
        <taxon>Ecdysozoa</taxon>
        <taxon>Arthropoda</taxon>
        <taxon>Crustacea</taxon>
        <taxon>Branchiopoda</taxon>
        <taxon>Diplostraca</taxon>
        <taxon>Cladocera</taxon>
        <taxon>Anomopoda</taxon>
        <taxon>Daphniidae</taxon>
        <taxon>Daphnia</taxon>
    </lineage>
</organism>
<dbReference type="PhylomeDB" id="E9HCY6"/>
<evidence type="ECO:0000256" key="1">
    <source>
        <dbReference type="SAM" id="Phobius"/>
    </source>
</evidence>
<gene>
    <name evidence="2" type="ORF">DAPPUDRAFT_112753</name>
</gene>